<feature type="compositionally biased region" description="Low complexity" evidence="3">
    <location>
        <begin position="243"/>
        <end position="255"/>
    </location>
</feature>
<name>A0ABN6J613_9CLOT</name>
<evidence type="ECO:0000313" key="5">
    <source>
        <dbReference type="EMBL" id="BCZ49040.1"/>
    </source>
</evidence>
<dbReference type="Pfam" id="PF12733">
    <property type="entry name" value="Cadherin-like"/>
    <property type="match status" value="2"/>
</dbReference>
<feature type="compositionally biased region" description="Polar residues" evidence="3">
    <location>
        <begin position="233"/>
        <end position="242"/>
    </location>
</feature>
<feature type="region of interest" description="Disordered" evidence="3">
    <location>
        <begin position="233"/>
        <end position="255"/>
    </location>
</feature>
<dbReference type="Gene3D" id="2.10.270.10">
    <property type="entry name" value="Cholin Binding"/>
    <property type="match status" value="1"/>
</dbReference>
<dbReference type="PROSITE" id="PS51170">
    <property type="entry name" value="CW"/>
    <property type="match status" value="3"/>
</dbReference>
<dbReference type="Pfam" id="PF01473">
    <property type="entry name" value="Choline_bind_1"/>
    <property type="match status" value="1"/>
</dbReference>
<reference evidence="6" key="1">
    <citation type="submission" date="2021-07" db="EMBL/GenBank/DDBJ databases">
        <title>Complete genome sequencing of a Clostridium isolate.</title>
        <authorList>
            <person name="Ueki A."/>
            <person name="Tonouchi A."/>
        </authorList>
    </citation>
    <scope>NUCLEOTIDE SEQUENCE [LARGE SCALE GENOMIC DNA]</scope>
    <source>
        <strain evidence="6">C5S11</strain>
    </source>
</reference>
<evidence type="ECO:0000313" key="6">
    <source>
        <dbReference type="Proteomes" id="UP000824633"/>
    </source>
</evidence>
<feature type="repeat" description="Cell wall-binding" evidence="2">
    <location>
        <begin position="289"/>
        <end position="308"/>
    </location>
</feature>
<dbReference type="InterPro" id="IPR025883">
    <property type="entry name" value="Cadherin-like_domain"/>
</dbReference>
<evidence type="ECO:0000256" key="3">
    <source>
        <dbReference type="SAM" id="MobiDB-lite"/>
    </source>
</evidence>
<feature type="repeat" description="Cell wall-binding" evidence="2">
    <location>
        <begin position="309"/>
        <end position="329"/>
    </location>
</feature>
<dbReference type="Proteomes" id="UP000824633">
    <property type="component" value="Chromosome"/>
</dbReference>
<dbReference type="EMBL" id="AP024849">
    <property type="protein sequence ID" value="BCZ49040.1"/>
    <property type="molecule type" value="Genomic_DNA"/>
</dbReference>
<evidence type="ECO:0000256" key="2">
    <source>
        <dbReference type="PROSITE-ProRule" id="PRU00591"/>
    </source>
</evidence>
<gene>
    <name evidence="5" type="ORF">psyc5s11_51070</name>
</gene>
<dbReference type="Pfam" id="PF19127">
    <property type="entry name" value="Choline_bind_3"/>
    <property type="match status" value="1"/>
</dbReference>
<dbReference type="RefSeq" id="WP_311196390.1">
    <property type="nucleotide sequence ID" value="NZ_AP024849.1"/>
</dbReference>
<feature type="repeat" description="Cell wall-binding" evidence="2">
    <location>
        <begin position="269"/>
        <end position="288"/>
    </location>
</feature>
<evidence type="ECO:0000259" key="4">
    <source>
        <dbReference type="Pfam" id="PF12733"/>
    </source>
</evidence>
<dbReference type="InterPro" id="IPR018337">
    <property type="entry name" value="Cell_wall/Cho-bd_repeat"/>
</dbReference>
<keyword evidence="1" id="KW-0677">Repeat</keyword>
<feature type="domain" description="Cadherin-like beta-sandwich-like" evidence="4">
    <location>
        <begin position="45"/>
        <end position="132"/>
    </location>
</feature>
<evidence type="ECO:0000256" key="1">
    <source>
        <dbReference type="ARBA" id="ARBA00022737"/>
    </source>
</evidence>
<organism evidence="5 6">
    <name type="scientific">Clostridium gelidum</name>
    <dbReference type="NCBI Taxonomy" id="704125"/>
    <lineage>
        <taxon>Bacteria</taxon>
        <taxon>Bacillati</taxon>
        <taxon>Bacillota</taxon>
        <taxon>Clostridia</taxon>
        <taxon>Eubacteriales</taxon>
        <taxon>Clostridiaceae</taxon>
        <taxon>Clostridium</taxon>
    </lineage>
</organism>
<accession>A0ABN6J613</accession>
<keyword evidence="6" id="KW-1185">Reference proteome</keyword>
<protein>
    <recommendedName>
        <fullName evidence="4">Cadherin-like beta-sandwich-like domain-containing protein</fullName>
    </recommendedName>
</protein>
<dbReference type="SUPFAM" id="SSF69360">
    <property type="entry name" value="Cell wall binding repeat"/>
    <property type="match status" value="1"/>
</dbReference>
<feature type="domain" description="Cadherin-like beta-sandwich-like" evidence="4">
    <location>
        <begin position="145"/>
        <end position="232"/>
    </location>
</feature>
<sequence length="348" mass="38715">MNKKIKRIIAVVLTISAFSIIEPTKYMNLTNTVKAHADIVGADLDDISLEKGQMKFNANRTAYSVTLKSTVEKLEIKAKPRESSATVEIDGEKVTSGSDYMRIVKLDKGENKIDIKVTNGSKKKTYTVTIIRGDIEEAKQVYLNSINLSDGEINFSKEVTSYDVNVSSDIKDITIKAKPEVDDNEVEINGLTAYEDDNHKRTVSLNNGKNEIKIKVTDDDDYEKTYTLNVNRGGTSTATKEQTTASNNTTTTTNTNNNVATSTAPVTTVKGWSLNNGQWYYLNEDGTKQIGWKLVNGSWYYLDTNGIMKTGWLKDSNGKWYYLYDSGIMAKSTTIGGYKLNSSGDWIN</sequence>
<proteinExistence type="predicted"/>